<dbReference type="GO" id="GO:0005886">
    <property type="term" value="C:plasma membrane"/>
    <property type="evidence" value="ECO:0007669"/>
    <property type="project" value="TreeGrafter"/>
</dbReference>
<gene>
    <name evidence="7" type="ORF">O181_055297</name>
</gene>
<name>A0A9Q3EDD4_9BASI</name>
<comment type="similarity">
    <text evidence="2">Belongs to the MIP/aquaporin (TC 1.A.8) family.</text>
</comment>
<dbReference type="GO" id="GO:0015250">
    <property type="term" value="F:water channel activity"/>
    <property type="evidence" value="ECO:0007669"/>
    <property type="project" value="TreeGrafter"/>
</dbReference>
<sequence>MNCARAFGPAVVTGFSEYHWIYWLGPTIGSLSAAAIYAFMKRFEYWKWNEGQDTDVFSSSPQLFVTVSAVEEEVTGDSITCPVQVVPNNRNPGIKV</sequence>
<dbReference type="InterPro" id="IPR034294">
    <property type="entry name" value="Aquaporin_transptr"/>
</dbReference>
<dbReference type="Gene3D" id="1.20.1080.10">
    <property type="entry name" value="Glycerol uptake facilitator protein"/>
    <property type="match status" value="1"/>
</dbReference>
<dbReference type="Proteomes" id="UP000765509">
    <property type="component" value="Unassembled WGS sequence"/>
</dbReference>
<dbReference type="PANTHER" id="PTHR19139:SF199">
    <property type="entry name" value="MIP17260P"/>
    <property type="match status" value="1"/>
</dbReference>
<protein>
    <submittedName>
        <fullName evidence="7">Uncharacterized protein</fullName>
    </submittedName>
</protein>
<dbReference type="InterPro" id="IPR023271">
    <property type="entry name" value="Aquaporin-like"/>
</dbReference>
<comment type="caution">
    <text evidence="7">The sequence shown here is derived from an EMBL/GenBank/DDBJ whole genome shotgun (WGS) entry which is preliminary data.</text>
</comment>
<keyword evidence="3 6" id="KW-0812">Transmembrane</keyword>
<keyword evidence="4 6" id="KW-1133">Transmembrane helix</keyword>
<evidence type="ECO:0000256" key="3">
    <source>
        <dbReference type="ARBA" id="ARBA00022692"/>
    </source>
</evidence>
<dbReference type="SUPFAM" id="SSF81338">
    <property type="entry name" value="Aquaporin-like"/>
    <property type="match status" value="1"/>
</dbReference>
<accession>A0A9Q3EDD4</accession>
<evidence type="ECO:0000313" key="8">
    <source>
        <dbReference type="Proteomes" id="UP000765509"/>
    </source>
</evidence>
<dbReference type="AlphaFoldDB" id="A0A9Q3EDD4"/>
<proteinExistence type="inferred from homology"/>
<dbReference type="EMBL" id="AVOT02024714">
    <property type="protein sequence ID" value="MBW0515582.1"/>
    <property type="molecule type" value="Genomic_DNA"/>
</dbReference>
<organism evidence="7 8">
    <name type="scientific">Austropuccinia psidii MF-1</name>
    <dbReference type="NCBI Taxonomy" id="1389203"/>
    <lineage>
        <taxon>Eukaryota</taxon>
        <taxon>Fungi</taxon>
        <taxon>Dikarya</taxon>
        <taxon>Basidiomycota</taxon>
        <taxon>Pucciniomycotina</taxon>
        <taxon>Pucciniomycetes</taxon>
        <taxon>Pucciniales</taxon>
        <taxon>Sphaerophragmiaceae</taxon>
        <taxon>Austropuccinia</taxon>
    </lineage>
</organism>
<evidence type="ECO:0000256" key="6">
    <source>
        <dbReference type="SAM" id="Phobius"/>
    </source>
</evidence>
<dbReference type="OrthoDB" id="3222at2759"/>
<dbReference type="InterPro" id="IPR000425">
    <property type="entry name" value="MIP"/>
</dbReference>
<evidence type="ECO:0000256" key="1">
    <source>
        <dbReference type="ARBA" id="ARBA00004141"/>
    </source>
</evidence>
<evidence type="ECO:0000256" key="5">
    <source>
        <dbReference type="ARBA" id="ARBA00023136"/>
    </source>
</evidence>
<dbReference type="PANTHER" id="PTHR19139">
    <property type="entry name" value="AQUAPORIN TRANSPORTER"/>
    <property type="match status" value="1"/>
</dbReference>
<evidence type="ECO:0000256" key="2">
    <source>
        <dbReference type="ARBA" id="ARBA00006175"/>
    </source>
</evidence>
<keyword evidence="5 6" id="KW-0472">Membrane</keyword>
<reference evidence="7" key="1">
    <citation type="submission" date="2021-03" db="EMBL/GenBank/DDBJ databases">
        <title>Draft genome sequence of rust myrtle Austropuccinia psidii MF-1, a brazilian biotype.</title>
        <authorList>
            <person name="Quecine M.C."/>
            <person name="Pachon D.M.R."/>
            <person name="Bonatelli M.L."/>
            <person name="Correr F.H."/>
            <person name="Franceschini L.M."/>
            <person name="Leite T.F."/>
            <person name="Margarido G.R.A."/>
            <person name="Almeida C.A."/>
            <person name="Ferrarezi J.A."/>
            <person name="Labate C.A."/>
        </authorList>
    </citation>
    <scope>NUCLEOTIDE SEQUENCE</scope>
    <source>
        <strain evidence="7">MF-1</strain>
    </source>
</reference>
<keyword evidence="8" id="KW-1185">Reference proteome</keyword>
<comment type="subcellular location">
    <subcellularLocation>
        <location evidence="1">Membrane</location>
        <topology evidence="1">Multi-pass membrane protein</topology>
    </subcellularLocation>
</comment>
<evidence type="ECO:0000256" key="4">
    <source>
        <dbReference type="ARBA" id="ARBA00022989"/>
    </source>
</evidence>
<dbReference type="Pfam" id="PF00230">
    <property type="entry name" value="MIP"/>
    <property type="match status" value="1"/>
</dbReference>
<evidence type="ECO:0000313" key="7">
    <source>
        <dbReference type="EMBL" id="MBW0515582.1"/>
    </source>
</evidence>
<feature type="transmembrane region" description="Helical" evidence="6">
    <location>
        <begin position="20"/>
        <end position="40"/>
    </location>
</feature>